<evidence type="ECO:0000256" key="2">
    <source>
        <dbReference type="ARBA" id="ARBA00023136"/>
    </source>
</evidence>
<dbReference type="Pfam" id="PF00691">
    <property type="entry name" value="OmpA"/>
    <property type="match status" value="1"/>
</dbReference>
<evidence type="ECO:0000256" key="6">
    <source>
        <dbReference type="SAM" id="SignalP"/>
    </source>
</evidence>
<name>A0ABU3S9C1_9HYPH</name>
<dbReference type="InterPro" id="IPR006664">
    <property type="entry name" value="OMP_bac"/>
</dbReference>
<evidence type="ECO:0000313" key="8">
    <source>
        <dbReference type="EMBL" id="MDU0340992.1"/>
    </source>
</evidence>
<evidence type="ECO:0000256" key="3">
    <source>
        <dbReference type="ARBA" id="ARBA00023237"/>
    </source>
</evidence>
<dbReference type="PANTHER" id="PTHR30329">
    <property type="entry name" value="STATOR ELEMENT OF FLAGELLAR MOTOR COMPLEX"/>
    <property type="match status" value="1"/>
</dbReference>
<evidence type="ECO:0000256" key="5">
    <source>
        <dbReference type="SAM" id="MobiDB-lite"/>
    </source>
</evidence>
<organism evidence="8 9">
    <name type="scientific">Bosea rubneri</name>
    <dbReference type="NCBI Taxonomy" id="3075434"/>
    <lineage>
        <taxon>Bacteria</taxon>
        <taxon>Pseudomonadati</taxon>
        <taxon>Pseudomonadota</taxon>
        <taxon>Alphaproteobacteria</taxon>
        <taxon>Hyphomicrobiales</taxon>
        <taxon>Boseaceae</taxon>
        <taxon>Bosea</taxon>
    </lineage>
</organism>
<keyword evidence="2 4" id="KW-0472">Membrane</keyword>
<evidence type="ECO:0000259" key="7">
    <source>
        <dbReference type="PROSITE" id="PS51123"/>
    </source>
</evidence>
<feature type="chain" id="PRO_5046000507" evidence="6">
    <location>
        <begin position="40"/>
        <end position="199"/>
    </location>
</feature>
<comment type="caution">
    <text evidence="8">The sequence shown here is derived from an EMBL/GenBank/DDBJ whole genome shotgun (WGS) entry which is preliminary data.</text>
</comment>
<dbReference type="Gene3D" id="3.30.1330.60">
    <property type="entry name" value="OmpA-like domain"/>
    <property type="match status" value="1"/>
</dbReference>
<sequence length="199" mass="21689">MKIADNHHESIELDQNMTRRTLGGLFAALPLLASVPALAQTDQAATSILRSLAPHDRSPGRRSAPVTRRVRTRSSGVVQEIEIDLSRRVEVTVFFANDSAALRPGAQQALARLAVALRDPILADQRFLIAGHTSQDGDYDYNVALSQDRAASVTNWLMGYGGVDGNRLQAHGFGPDMLRNPRNPFSPVNRRVEVIAITG</sequence>
<evidence type="ECO:0000256" key="4">
    <source>
        <dbReference type="PROSITE-ProRule" id="PRU00473"/>
    </source>
</evidence>
<protein>
    <submittedName>
        <fullName evidence="8">OmpA family protein</fullName>
    </submittedName>
</protein>
<dbReference type="RefSeq" id="WP_316018831.1">
    <property type="nucleotide sequence ID" value="NZ_JAWDID010000018.1"/>
</dbReference>
<dbReference type="InterPro" id="IPR006665">
    <property type="entry name" value="OmpA-like"/>
</dbReference>
<evidence type="ECO:0000313" key="9">
    <source>
        <dbReference type="Proteomes" id="UP001254257"/>
    </source>
</evidence>
<dbReference type="Proteomes" id="UP001254257">
    <property type="component" value="Unassembled WGS sequence"/>
</dbReference>
<dbReference type="PROSITE" id="PS51123">
    <property type="entry name" value="OMPA_2"/>
    <property type="match status" value="1"/>
</dbReference>
<feature type="region of interest" description="Disordered" evidence="5">
    <location>
        <begin position="51"/>
        <end position="71"/>
    </location>
</feature>
<dbReference type="SUPFAM" id="SSF103088">
    <property type="entry name" value="OmpA-like"/>
    <property type="match status" value="1"/>
</dbReference>
<reference evidence="8 9" key="1">
    <citation type="submission" date="2023-09" db="EMBL/GenBank/DDBJ databases">
        <title>Whole genome shotgun sequencing (WGS) of Bosea sp. ZW T0_25, isolated from stored onions (Allium cepa).</title>
        <authorList>
            <person name="Stoll D.A."/>
            <person name="Huch M."/>
        </authorList>
    </citation>
    <scope>NUCLEOTIDE SEQUENCE [LARGE SCALE GENOMIC DNA]</scope>
    <source>
        <strain evidence="8 9">ZW T0_25</strain>
    </source>
</reference>
<keyword evidence="3" id="KW-0998">Cell outer membrane</keyword>
<feature type="domain" description="OmpA-like" evidence="7">
    <location>
        <begin position="82"/>
        <end position="199"/>
    </location>
</feature>
<dbReference type="PRINTS" id="PR01021">
    <property type="entry name" value="OMPADOMAIN"/>
</dbReference>
<proteinExistence type="predicted"/>
<gene>
    <name evidence="8" type="ORF">RKE40_13910</name>
</gene>
<dbReference type="PANTHER" id="PTHR30329:SF21">
    <property type="entry name" value="LIPOPROTEIN YIAD-RELATED"/>
    <property type="match status" value="1"/>
</dbReference>
<feature type="compositionally biased region" description="Low complexity" evidence="5">
    <location>
        <begin position="61"/>
        <end position="71"/>
    </location>
</feature>
<dbReference type="InterPro" id="IPR050330">
    <property type="entry name" value="Bact_OuterMem_StrucFunc"/>
</dbReference>
<dbReference type="EMBL" id="JAWDID010000018">
    <property type="protein sequence ID" value="MDU0340992.1"/>
    <property type="molecule type" value="Genomic_DNA"/>
</dbReference>
<dbReference type="CDD" id="cd07185">
    <property type="entry name" value="OmpA_C-like"/>
    <property type="match status" value="1"/>
</dbReference>
<feature type="signal peptide" evidence="6">
    <location>
        <begin position="1"/>
        <end position="39"/>
    </location>
</feature>
<keyword evidence="9" id="KW-1185">Reference proteome</keyword>
<comment type="subcellular location">
    <subcellularLocation>
        <location evidence="1">Cell outer membrane</location>
    </subcellularLocation>
</comment>
<dbReference type="InterPro" id="IPR036737">
    <property type="entry name" value="OmpA-like_sf"/>
</dbReference>
<accession>A0ABU3S9C1</accession>
<keyword evidence="6" id="KW-0732">Signal</keyword>
<evidence type="ECO:0000256" key="1">
    <source>
        <dbReference type="ARBA" id="ARBA00004442"/>
    </source>
</evidence>